<organism evidence="1">
    <name type="scientific">Noccaea caerulescens</name>
    <name type="common">Alpine penny-cress</name>
    <name type="synonym">Thlaspi caerulescens</name>
    <dbReference type="NCBI Taxonomy" id="107243"/>
    <lineage>
        <taxon>Eukaryota</taxon>
        <taxon>Viridiplantae</taxon>
        <taxon>Streptophyta</taxon>
        <taxon>Embryophyta</taxon>
        <taxon>Tracheophyta</taxon>
        <taxon>Spermatophyta</taxon>
        <taxon>Magnoliopsida</taxon>
        <taxon>eudicotyledons</taxon>
        <taxon>Gunneridae</taxon>
        <taxon>Pentapetalae</taxon>
        <taxon>rosids</taxon>
        <taxon>malvids</taxon>
        <taxon>Brassicales</taxon>
        <taxon>Brassicaceae</taxon>
        <taxon>Coluteocarpeae</taxon>
        <taxon>Noccaea</taxon>
    </lineage>
</organism>
<dbReference type="Gene3D" id="3.90.70.10">
    <property type="entry name" value="Cysteine proteinases"/>
    <property type="match status" value="1"/>
</dbReference>
<gene>
    <name evidence="1" type="ORF">LC_TR7395_c6_g1_i1_g.25516</name>
</gene>
<proteinExistence type="predicted"/>
<accession>A0A1J3FAB1</accession>
<dbReference type="AlphaFoldDB" id="A0A1J3FAB1"/>
<sequence>MPLVWNTNWDDDVVMKLGDPIEQLINDCWAVGPVRQYEIRLKLRGLLPNHQALSIQEIINITPRRCLNMMPGRGEIDDIREVGDILKTQGTVLEEFCPFTQNLHTNPRRAVLGDRFIPTGVEVRNREFVDDFYTSLVSELMGGPIAVRIPVYSSYFDLAYEDFVYNPTHGEIVNEWYSTDGHVLLATANGQLDGLNVLHCQDSQGLNWGHGGFITVAAHLVSDFFSIGVE</sequence>
<evidence type="ECO:0008006" key="2">
    <source>
        <dbReference type="Google" id="ProtNLM"/>
    </source>
</evidence>
<dbReference type="EMBL" id="GEVK01011783">
    <property type="protein sequence ID" value="JAU41049.1"/>
    <property type="molecule type" value="Transcribed_RNA"/>
</dbReference>
<dbReference type="InterPro" id="IPR038765">
    <property type="entry name" value="Papain-like_cys_pep_sf"/>
</dbReference>
<name>A0A1J3FAB1_NOCCA</name>
<evidence type="ECO:0000313" key="1">
    <source>
        <dbReference type="EMBL" id="JAU41049.1"/>
    </source>
</evidence>
<reference evidence="1" key="1">
    <citation type="submission" date="2016-07" db="EMBL/GenBank/DDBJ databases">
        <title>De novo transcriptome assembly of four accessions of the metal hyperaccumulator plant Noccaea caerulescens.</title>
        <authorList>
            <person name="Blande D."/>
            <person name="Halimaa P."/>
            <person name="Tervahauta A.I."/>
            <person name="Aarts M.G."/>
            <person name="Karenlampi S.O."/>
        </authorList>
    </citation>
    <scope>NUCLEOTIDE SEQUENCE</scope>
</reference>
<dbReference type="SUPFAM" id="SSF54001">
    <property type="entry name" value="Cysteine proteinases"/>
    <property type="match status" value="1"/>
</dbReference>
<protein>
    <recommendedName>
        <fullName evidence="2">Peptidase C1A papain C-terminal domain-containing protein</fullName>
    </recommendedName>
</protein>